<evidence type="ECO:0000256" key="8">
    <source>
        <dbReference type="SAM" id="Phobius"/>
    </source>
</evidence>
<comment type="subcellular location">
    <subcellularLocation>
        <location evidence="1">Cell membrane</location>
        <topology evidence="1">Multi-pass membrane protein</topology>
    </subcellularLocation>
</comment>
<evidence type="ECO:0000313" key="9">
    <source>
        <dbReference type="EMBL" id="MFC3688388.1"/>
    </source>
</evidence>
<feature type="transmembrane region" description="Helical" evidence="8">
    <location>
        <begin position="376"/>
        <end position="394"/>
    </location>
</feature>
<evidence type="ECO:0000256" key="6">
    <source>
        <dbReference type="ARBA" id="ARBA00023136"/>
    </source>
</evidence>
<keyword evidence="3" id="KW-0808">Transferase</keyword>
<proteinExistence type="inferred from homology"/>
<organism evidence="9 10">
    <name type="scientific">Aquipuribacter hungaricus</name>
    <dbReference type="NCBI Taxonomy" id="545624"/>
    <lineage>
        <taxon>Bacteria</taxon>
        <taxon>Bacillati</taxon>
        <taxon>Actinomycetota</taxon>
        <taxon>Actinomycetes</taxon>
        <taxon>Micrococcales</taxon>
        <taxon>Intrasporangiaceae</taxon>
        <taxon>Aquipuribacter</taxon>
    </lineage>
</organism>
<protein>
    <submittedName>
        <fullName evidence="9">Glycosyltransferase 87 family protein</fullName>
    </submittedName>
</protein>
<dbReference type="RefSeq" id="WP_340294619.1">
    <property type="nucleotide sequence ID" value="NZ_JBBEOI010000172.1"/>
</dbReference>
<gene>
    <name evidence="9" type="ORF">ACFOLH_08540</name>
</gene>
<comment type="caution">
    <text evidence="9">The sequence shown here is derived from an EMBL/GenBank/DDBJ whole genome shotgun (WGS) entry which is preliminary data.</text>
</comment>
<evidence type="ECO:0000256" key="3">
    <source>
        <dbReference type="ARBA" id="ARBA00022679"/>
    </source>
</evidence>
<evidence type="ECO:0000256" key="1">
    <source>
        <dbReference type="ARBA" id="ARBA00004651"/>
    </source>
</evidence>
<evidence type="ECO:0000256" key="5">
    <source>
        <dbReference type="ARBA" id="ARBA00022989"/>
    </source>
</evidence>
<reference evidence="10" key="1">
    <citation type="journal article" date="2019" name="Int. J. Syst. Evol. Microbiol.">
        <title>The Global Catalogue of Microorganisms (GCM) 10K type strain sequencing project: providing services to taxonomists for standard genome sequencing and annotation.</title>
        <authorList>
            <consortium name="The Broad Institute Genomics Platform"/>
            <consortium name="The Broad Institute Genome Sequencing Center for Infectious Disease"/>
            <person name="Wu L."/>
            <person name="Ma J."/>
        </authorList>
    </citation>
    <scope>NUCLEOTIDE SEQUENCE [LARGE SCALE GENOMIC DNA]</scope>
    <source>
        <strain evidence="10">NCAIM B.02333</strain>
    </source>
</reference>
<dbReference type="Proteomes" id="UP001595685">
    <property type="component" value="Unassembled WGS sequence"/>
</dbReference>
<feature type="transmembrane region" description="Helical" evidence="8">
    <location>
        <begin position="99"/>
        <end position="119"/>
    </location>
</feature>
<keyword evidence="2" id="KW-1003">Cell membrane</keyword>
<keyword evidence="4 8" id="KW-0812">Transmembrane</keyword>
<feature type="transmembrane region" description="Helical" evidence="8">
    <location>
        <begin position="302"/>
        <end position="332"/>
    </location>
</feature>
<dbReference type="InterPro" id="IPR018584">
    <property type="entry name" value="GT87"/>
</dbReference>
<dbReference type="EMBL" id="JBHRWW010000004">
    <property type="protein sequence ID" value="MFC3688388.1"/>
    <property type="molecule type" value="Genomic_DNA"/>
</dbReference>
<feature type="transmembrane region" description="Helical" evidence="8">
    <location>
        <begin position="131"/>
        <end position="150"/>
    </location>
</feature>
<name>A0ABV7WGM9_9MICO</name>
<keyword evidence="5 8" id="KW-1133">Transmembrane helix</keyword>
<sequence length="414" mass="42862">MAATRLPVGAPVPAPAPPSPAHGAPVVLLGWVTARLVVAVVYAATDFAGRSLAWGDLALYEFWARQIAATGAMPDGVTWMYPPLAAAVLLLADVLPGPFGPGFVALVLLADLAVLLLLLQAHRRGSAHPAGMWAWVVLVPLLGLISWARLDLVPVVFAAAALLLAARRPALAGVMAALGTSAKGWPVVLGLLFLRERRWLAGALVAGTAVAVASTLLLDGTWTFLRNLSGRGIQVESPMALPWTLQQALGTPVDGDFVNGTYEVLEPGAAVLARVATLLMLVVVGLGLWLSRRRTPALRWYVAVVALLATSPLLSTQFVLWLVGGAAVAAAVPGPDGRLARRTLPLVAALVLLTHLTFPLQWGGLVGDGQLAAASLLVRNLLLLGLAVWLLVAARGGGDGATVDVPAREAPVGG</sequence>
<evidence type="ECO:0000256" key="7">
    <source>
        <dbReference type="ARBA" id="ARBA00024033"/>
    </source>
</evidence>
<dbReference type="Pfam" id="PF09594">
    <property type="entry name" value="GT87"/>
    <property type="match status" value="1"/>
</dbReference>
<evidence type="ECO:0000256" key="4">
    <source>
        <dbReference type="ARBA" id="ARBA00022692"/>
    </source>
</evidence>
<evidence type="ECO:0000313" key="10">
    <source>
        <dbReference type="Proteomes" id="UP001595685"/>
    </source>
</evidence>
<accession>A0ABV7WGM9</accession>
<feature type="transmembrane region" description="Helical" evidence="8">
    <location>
        <begin position="271"/>
        <end position="290"/>
    </location>
</feature>
<feature type="transmembrane region" description="Helical" evidence="8">
    <location>
        <begin position="199"/>
        <end position="218"/>
    </location>
</feature>
<keyword evidence="6 8" id="KW-0472">Membrane</keyword>
<evidence type="ECO:0000256" key="2">
    <source>
        <dbReference type="ARBA" id="ARBA00022475"/>
    </source>
</evidence>
<keyword evidence="10" id="KW-1185">Reference proteome</keyword>
<feature type="transmembrane region" description="Helical" evidence="8">
    <location>
        <begin position="344"/>
        <end position="364"/>
    </location>
</feature>
<comment type="similarity">
    <text evidence="7">Belongs to the glycosyltransferase 87 family.</text>
</comment>